<evidence type="ECO:0000313" key="3">
    <source>
        <dbReference type="EMBL" id="CAB4968375.1"/>
    </source>
</evidence>
<gene>
    <name evidence="1" type="ORF">UFOPK2683_00551</name>
    <name evidence="2" type="ORF">UFOPK3605_00088</name>
    <name evidence="3" type="ORF">UFOPK3897_00092</name>
    <name evidence="4" type="ORF">UFOPK4121_00067</name>
</gene>
<dbReference type="PANTHER" id="PTHR34861">
    <property type="match status" value="1"/>
</dbReference>
<dbReference type="InterPro" id="IPR037175">
    <property type="entry name" value="KFase_sf"/>
</dbReference>
<dbReference type="PANTHER" id="PTHR34861:SF10">
    <property type="entry name" value="CYCLASE"/>
    <property type="match status" value="1"/>
</dbReference>
<organism evidence="2">
    <name type="scientific">freshwater metagenome</name>
    <dbReference type="NCBI Taxonomy" id="449393"/>
    <lineage>
        <taxon>unclassified sequences</taxon>
        <taxon>metagenomes</taxon>
        <taxon>ecological metagenomes</taxon>
    </lineage>
</organism>
<dbReference type="Pfam" id="PF04199">
    <property type="entry name" value="Cyclase"/>
    <property type="match status" value="1"/>
</dbReference>
<evidence type="ECO:0000313" key="1">
    <source>
        <dbReference type="EMBL" id="CAB4720104.1"/>
    </source>
</evidence>
<dbReference type="GO" id="GO:0019441">
    <property type="term" value="P:L-tryptophan catabolic process to kynurenine"/>
    <property type="evidence" value="ECO:0007669"/>
    <property type="project" value="InterPro"/>
</dbReference>
<dbReference type="Gene3D" id="3.50.30.50">
    <property type="entry name" value="Putative cyclase"/>
    <property type="match status" value="1"/>
</dbReference>
<protein>
    <submittedName>
        <fullName evidence="2">Unannotated protein</fullName>
    </submittedName>
</protein>
<dbReference type="SUPFAM" id="SSF102198">
    <property type="entry name" value="Putative cyclase"/>
    <property type="match status" value="1"/>
</dbReference>
<sequence length="308" mass="33169">MALPEEVKELALRVRNWGRWGDQDEIGTINFITAAVVAKAAQEIQTGKRVSLAIPLDSAGPQIGIIPGRVNPALEMTMVDVPFTGDPADFCSSDDQVTMGLQAGTHWDALAHVSYEGHLYNGVPSNTITKSGALRMGIDRVEYLVGRGVLLDIAKTKGVDRIDGGYALTPQDLDEACEFGNIKLCSGDVVLIRTGHIQHFLAGDRESYGMSAAGPSLQTVEWFYEHEIAAVAIDNAIGEVFPSERDDAMLPVHMIHLVDMGLTQGQNWNLEELSSDCATDGKYSFFLDASPLPFTGAVGSPVNPIAIK</sequence>
<name>A0A6J7FR77_9ZZZZ</name>
<dbReference type="InterPro" id="IPR007325">
    <property type="entry name" value="KFase/CYL"/>
</dbReference>
<evidence type="ECO:0000313" key="2">
    <source>
        <dbReference type="EMBL" id="CAB4894063.1"/>
    </source>
</evidence>
<proteinExistence type="predicted"/>
<dbReference type="GO" id="GO:0004061">
    <property type="term" value="F:arylformamidase activity"/>
    <property type="evidence" value="ECO:0007669"/>
    <property type="project" value="InterPro"/>
</dbReference>
<dbReference type="EMBL" id="CAFBOF010000001">
    <property type="protein sequence ID" value="CAB4968375.1"/>
    <property type="molecule type" value="Genomic_DNA"/>
</dbReference>
<dbReference type="EMBL" id="CAFBPQ010000001">
    <property type="protein sequence ID" value="CAB5011413.1"/>
    <property type="molecule type" value="Genomic_DNA"/>
</dbReference>
<dbReference type="AlphaFoldDB" id="A0A6J7FR77"/>
<dbReference type="EMBL" id="CAFBMM010000001">
    <property type="protein sequence ID" value="CAB4894063.1"/>
    <property type="molecule type" value="Genomic_DNA"/>
</dbReference>
<evidence type="ECO:0000313" key="4">
    <source>
        <dbReference type="EMBL" id="CAB5011413.1"/>
    </source>
</evidence>
<accession>A0A6J7FR77</accession>
<reference evidence="2" key="1">
    <citation type="submission" date="2020-05" db="EMBL/GenBank/DDBJ databases">
        <authorList>
            <person name="Chiriac C."/>
            <person name="Salcher M."/>
            <person name="Ghai R."/>
            <person name="Kavagutti S V."/>
        </authorList>
    </citation>
    <scope>NUCLEOTIDE SEQUENCE</scope>
</reference>
<dbReference type="EMBL" id="CAEZYK010000022">
    <property type="protein sequence ID" value="CAB4720104.1"/>
    <property type="molecule type" value="Genomic_DNA"/>
</dbReference>